<dbReference type="PROSITE" id="PS51257">
    <property type="entry name" value="PROKAR_LIPOPROTEIN"/>
    <property type="match status" value="1"/>
</dbReference>
<comment type="caution">
    <text evidence="1">The sequence shown here is derived from an EMBL/GenBank/DDBJ whole genome shotgun (WGS) entry which is preliminary data.</text>
</comment>
<evidence type="ECO:0000313" key="2">
    <source>
        <dbReference type="Proteomes" id="UP000518300"/>
    </source>
</evidence>
<dbReference type="InterPro" id="IPR008585">
    <property type="entry name" value="Gamma_PGA_hydro"/>
</dbReference>
<dbReference type="AlphaFoldDB" id="A0A848LX41"/>
<dbReference type="Proteomes" id="UP000518300">
    <property type="component" value="Unassembled WGS sequence"/>
</dbReference>
<dbReference type="Pfam" id="PF05908">
    <property type="entry name" value="Gamma_PGA_hydro"/>
    <property type="match status" value="1"/>
</dbReference>
<dbReference type="EMBL" id="JABBJJ010000391">
    <property type="protein sequence ID" value="NMO22170.1"/>
    <property type="molecule type" value="Genomic_DNA"/>
</dbReference>
<sequence>MHATALRFMGWGVVVSLGLTGCEGGVHSASADEYASTRTQLQSGTLTLGKGTSVDFSGYGYSEHCHVPQAVLTQLGSGVGRQLRVRMGSGAALQEGLCTVTRATDGGTVVMHGEGISRLDMAEDAGVVLSAMHGAASDRNGVTWHAPTDTEATLNNMQVTKPNDVIERLADDGQNDTLIYTAPHGGNIEMKTSDQVELIAPVATSKVSTWRVKGWHSSSGDAKNHWHITSTDFNEHSFPSLGAVMGRDFRYAVSFHGYKDDPELPIDILVGGREDLVFREGVAEVLDDALRGSNLVVEPDPPTFKGNEESNFINRLAKDRKGLQLEQSATARNGYSTAIANAVKAHYTCLIDTTAEDTLTVSGAAAQGHSDGIVYHGTGCTMYAADVTVTARPVTTTYSVTASTPLAGLSQEDCAKTEWYLSLYRWSQTAGRYHRVGGTRGKGAYVSGACQPVFKDSTYGAVTFQAPLGAAPADTYRAVAWARRYTTTTNYTALPVSVNVGP</sequence>
<evidence type="ECO:0008006" key="3">
    <source>
        <dbReference type="Google" id="ProtNLM"/>
    </source>
</evidence>
<proteinExistence type="predicted"/>
<evidence type="ECO:0000313" key="1">
    <source>
        <dbReference type="EMBL" id="NMO22170.1"/>
    </source>
</evidence>
<dbReference type="RefSeq" id="WP_169351328.1">
    <property type="nucleotide sequence ID" value="NZ_JABBJJ010000391.1"/>
</dbReference>
<reference evidence="1 2" key="1">
    <citation type="submission" date="2020-04" db="EMBL/GenBank/DDBJ databases">
        <title>Draft genome of Pyxidicoccus fallax type strain.</title>
        <authorList>
            <person name="Whitworth D.E."/>
        </authorList>
    </citation>
    <scope>NUCLEOTIDE SEQUENCE [LARGE SCALE GENOMIC DNA]</scope>
    <source>
        <strain evidence="1 2">DSM 14698</strain>
    </source>
</reference>
<gene>
    <name evidence="1" type="ORF">HG543_46030</name>
</gene>
<protein>
    <recommendedName>
        <fullName evidence="3">Lipoprotein</fullName>
    </recommendedName>
</protein>
<organism evidence="1 2">
    <name type="scientific">Pyxidicoccus fallax</name>
    <dbReference type="NCBI Taxonomy" id="394095"/>
    <lineage>
        <taxon>Bacteria</taxon>
        <taxon>Pseudomonadati</taxon>
        <taxon>Myxococcota</taxon>
        <taxon>Myxococcia</taxon>
        <taxon>Myxococcales</taxon>
        <taxon>Cystobacterineae</taxon>
        <taxon>Myxococcaceae</taxon>
        <taxon>Pyxidicoccus</taxon>
    </lineage>
</organism>
<accession>A0A848LX41</accession>
<dbReference type="InterPro" id="IPR038128">
    <property type="entry name" value="Gamma_PGA_hydro_sf"/>
</dbReference>
<name>A0A848LX41_9BACT</name>
<keyword evidence="2" id="KW-1185">Reference proteome</keyword>
<dbReference type="Gene3D" id="3.40.630.100">
    <property type="entry name" value="Poly-gamma-glutamate hydrolase, zinc-binding motif"/>
    <property type="match status" value="1"/>
</dbReference>